<protein>
    <submittedName>
        <fullName evidence="9">Type II toxin-antitoxin system VapC family toxin</fullName>
    </submittedName>
</protein>
<proteinExistence type="inferred from homology"/>
<evidence type="ECO:0000256" key="5">
    <source>
        <dbReference type="ARBA" id="ARBA00022801"/>
    </source>
</evidence>
<comment type="caution">
    <text evidence="9">The sequence shown here is derived from an EMBL/GenBank/DDBJ whole genome shotgun (WGS) entry which is preliminary data.</text>
</comment>
<name>A0A9X2HZ88_9SPHN</name>
<dbReference type="SUPFAM" id="SSF88723">
    <property type="entry name" value="PIN domain-like"/>
    <property type="match status" value="1"/>
</dbReference>
<dbReference type="GO" id="GO:0016787">
    <property type="term" value="F:hydrolase activity"/>
    <property type="evidence" value="ECO:0007669"/>
    <property type="project" value="UniProtKB-KW"/>
</dbReference>
<evidence type="ECO:0000256" key="4">
    <source>
        <dbReference type="ARBA" id="ARBA00022723"/>
    </source>
</evidence>
<keyword evidence="6" id="KW-0460">Magnesium</keyword>
<evidence type="ECO:0000256" key="3">
    <source>
        <dbReference type="ARBA" id="ARBA00022722"/>
    </source>
</evidence>
<evidence type="ECO:0000256" key="2">
    <source>
        <dbReference type="ARBA" id="ARBA00022649"/>
    </source>
</evidence>
<feature type="domain" description="PIN" evidence="8">
    <location>
        <begin position="4"/>
        <end position="128"/>
    </location>
</feature>
<keyword evidence="5" id="KW-0378">Hydrolase</keyword>
<keyword evidence="4" id="KW-0479">Metal-binding</keyword>
<keyword evidence="10" id="KW-1185">Reference proteome</keyword>
<dbReference type="GO" id="GO:0046872">
    <property type="term" value="F:metal ion binding"/>
    <property type="evidence" value="ECO:0007669"/>
    <property type="project" value="UniProtKB-KW"/>
</dbReference>
<dbReference type="InterPro" id="IPR050556">
    <property type="entry name" value="Type_II_TA_system_RNase"/>
</dbReference>
<dbReference type="InterPro" id="IPR002716">
    <property type="entry name" value="PIN_dom"/>
</dbReference>
<dbReference type="RefSeq" id="WP_254290295.1">
    <property type="nucleotide sequence ID" value="NZ_JAMLDY010000023.1"/>
</dbReference>
<evidence type="ECO:0000256" key="7">
    <source>
        <dbReference type="ARBA" id="ARBA00038093"/>
    </source>
</evidence>
<gene>
    <name evidence="9" type="ORF">M9979_15675</name>
</gene>
<evidence type="ECO:0000256" key="6">
    <source>
        <dbReference type="ARBA" id="ARBA00022842"/>
    </source>
</evidence>
<evidence type="ECO:0000256" key="1">
    <source>
        <dbReference type="ARBA" id="ARBA00001946"/>
    </source>
</evidence>
<dbReference type="AlphaFoldDB" id="A0A9X2HZ88"/>
<dbReference type="PANTHER" id="PTHR33653">
    <property type="entry name" value="RIBONUCLEASE VAPC2"/>
    <property type="match status" value="1"/>
</dbReference>
<keyword evidence="3" id="KW-0540">Nuclease</keyword>
<dbReference type="Gene3D" id="3.40.50.1010">
    <property type="entry name" value="5'-nuclease"/>
    <property type="match status" value="1"/>
</dbReference>
<comment type="cofactor">
    <cofactor evidence="1">
        <name>Mg(2+)</name>
        <dbReference type="ChEBI" id="CHEBI:18420"/>
    </cofactor>
</comment>
<dbReference type="Proteomes" id="UP001139486">
    <property type="component" value="Unassembled WGS sequence"/>
</dbReference>
<accession>A0A9X2HZ88</accession>
<dbReference type="PANTHER" id="PTHR33653:SF1">
    <property type="entry name" value="RIBONUCLEASE VAPC2"/>
    <property type="match status" value="1"/>
</dbReference>
<organism evidence="9 10">
    <name type="scientific">Sphingomonas liriopis</name>
    <dbReference type="NCBI Taxonomy" id="2949094"/>
    <lineage>
        <taxon>Bacteria</taxon>
        <taxon>Pseudomonadati</taxon>
        <taxon>Pseudomonadota</taxon>
        <taxon>Alphaproteobacteria</taxon>
        <taxon>Sphingomonadales</taxon>
        <taxon>Sphingomonadaceae</taxon>
        <taxon>Sphingomonas</taxon>
    </lineage>
</organism>
<comment type="similarity">
    <text evidence="7">Belongs to the PINc/VapC protein family.</text>
</comment>
<dbReference type="GO" id="GO:0004518">
    <property type="term" value="F:nuclease activity"/>
    <property type="evidence" value="ECO:0007669"/>
    <property type="project" value="UniProtKB-KW"/>
</dbReference>
<dbReference type="InterPro" id="IPR029060">
    <property type="entry name" value="PIN-like_dom_sf"/>
</dbReference>
<evidence type="ECO:0000259" key="8">
    <source>
        <dbReference type="Pfam" id="PF01850"/>
    </source>
</evidence>
<sequence>MTTFLDTSAILSAINHGETHHAWSVAKIEERRAEGPLVIADIVYSELAAGMKSREETDAAIAEWALERLRNSDDALFKAGQAYKTYKQKKRGPDDPVKTNVLPDFLIGALAEVEGVPLVTTNQDDFLKYFPGLEVIHP</sequence>
<keyword evidence="2" id="KW-1277">Toxin-antitoxin system</keyword>
<evidence type="ECO:0000313" key="10">
    <source>
        <dbReference type="Proteomes" id="UP001139486"/>
    </source>
</evidence>
<dbReference type="Pfam" id="PF01850">
    <property type="entry name" value="PIN"/>
    <property type="match status" value="1"/>
</dbReference>
<reference evidence="9" key="1">
    <citation type="submission" date="2022-05" db="EMBL/GenBank/DDBJ databases">
        <title>Sphingomonas sp. strain RP10 Genome sequencing and assembly.</title>
        <authorList>
            <person name="Kim I."/>
        </authorList>
    </citation>
    <scope>NUCLEOTIDE SEQUENCE</scope>
    <source>
        <strain evidence="9">RP10</strain>
    </source>
</reference>
<evidence type="ECO:0000313" key="9">
    <source>
        <dbReference type="EMBL" id="MCP3736308.1"/>
    </source>
</evidence>
<dbReference type="EMBL" id="JAMLDY010000023">
    <property type="protein sequence ID" value="MCP3736308.1"/>
    <property type="molecule type" value="Genomic_DNA"/>
</dbReference>